<dbReference type="GO" id="GO:0048870">
    <property type="term" value="P:cell motility"/>
    <property type="evidence" value="ECO:0007669"/>
    <property type="project" value="InterPro"/>
</dbReference>
<protein>
    <recommendedName>
        <fullName evidence="13">Growth arrest-specific protein 8 domain-containing protein</fullName>
    </recommendedName>
</protein>
<evidence type="ECO:0000256" key="10">
    <source>
        <dbReference type="ARBA" id="ARBA00023273"/>
    </source>
</evidence>
<dbReference type="GO" id="GO:0031514">
    <property type="term" value="C:motile cilium"/>
    <property type="evidence" value="ECO:0007669"/>
    <property type="project" value="UniProtKB-SubCell"/>
</dbReference>
<keyword evidence="15" id="KW-1185">Reference proteome</keyword>
<feature type="coiled-coil region" evidence="11">
    <location>
        <begin position="253"/>
        <end position="346"/>
    </location>
</feature>
<name>A0A2P6NQ63_9EUKA</name>
<gene>
    <name evidence="14" type="ORF">PROFUN_03072</name>
</gene>
<feature type="coiled-coil region" evidence="11">
    <location>
        <begin position="150"/>
        <end position="229"/>
    </location>
</feature>
<organism evidence="14 15">
    <name type="scientific">Planoprotostelium fungivorum</name>
    <dbReference type="NCBI Taxonomy" id="1890364"/>
    <lineage>
        <taxon>Eukaryota</taxon>
        <taxon>Amoebozoa</taxon>
        <taxon>Evosea</taxon>
        <taxon>Variosea</taxon>
        <taxon>Cavosteliida</taxon>
        <taxon>Cavosteliaceae</taxon>
        <taxon>Planoprotostelium</taxon>
    </lineage>
</organism>
<dbReference type="GO" id="GO:0008017">
    <property type="term" value="F:microtubule binding"/>
    <property type="evidence" value="ECO:0007669"/>
    <property type="project" value="InterPro"/>
</dbReference>
<sequence>MSVKPPPIKKTRDGTPPAIKKATTPGARVKTSAPKDDVQLKQMEDTVRSLREELEKEKSERNFFQLERDKINAFWEISKEDLENCRAEMRNKDRETEELIERHQVEIKVYKQKVKHLHYEHQNNITQLKTDEEGALKTQNDDHRNKEVAMKKINKKIKMEMKELEESHEDVVRNLKLEHDKAITKLRQEQERITRELHSKFERKMKQLRQELELKRKNELHEIEERKNAHIGELIRKHDLAFTEIKAYYNDITANNLELIKSLKEQLEEMKKKEASDQKLMLEVTMENKRLTEPLHKAQKEVDSLRHELINYNKDKESLANAKASIKKMQEELKQLQWEHEIMVQRFTKVEAERDELYKKFVSSIHQVQQKSDLRNLLLEKKLDTLNGELEMKEAHLTQLLSTVNLDPVTMQSVTSKVDSILEDKNQSIRDLNYELVRARKANSDIIRVYEAKMQEFGIPVDELGFTPHYANSPLMPTTPANLVAQ</sequence>
<keyword evidence="5" id="KW-0493">Microtubule</keyword>
<evidence type="ECO:0000256" key="2">
    <source>
        <dbReference type="ARBA" id="ARBA00004245"/>
    </source>
</evidence>
<evidence type="ECO:0000256" key="9">
    <source>
        <dbReference type="ARBA" id="ARBA00023212"/>
    </source>
</evidence>
<dbReference type="GO" id="GO:0005794">
    <property type="term" value="C:Golgi apparatus"/>
    <property type="evidence" value="ECO:0007669"/>
    <property type="project" value="TreeGrafter"/>
</dbReference>
<dbReference type="Pfam" id="PF13851">
    <property type="entry name" value="GAS"/>
    <property type="match status" value="1"/>
</dbReference>
<dbReference type="PANTHER" id="PTHR31543:SF0">
    <property type="entry name" value="DYNEIN REGULATORY COMPLEX SUBUNIT 4"/>
    <property type="match status" value="1"/>
</dbReference>
<dbReference type="GO" id="GO:0031267">
    <property type="term" value="F:small GTPase binding"/>
    <property type="evidence" value="ECO:0007669"/>
    <property type="project" value="InterPro"/>
</dbReference>
<keyword evidence="8" id="KW-0969">Cilium</keyword>
<comment type="caution">
    <text evidence="14">The sequence shown here is derived from an EMBL/GenBank/DDBJ whole genome shotgun (WGS) entry which is preliminary data.</text>
</comment>
<dbReference type="PANTHER" id="PTHR31543">
    <property type="entry name" value="DYNEIN REGULATORY COMPLEX SUBUNIT 4"/>
    <property type="match status" value="1"/>
</dbReference>
<feature type="region of interest" description="Disordered" evidence="12">
    <location>
        <begin position="1"/>
        <end position="38"/>
    </location>
</feature>
<dbReference type="EMBL" id="MDYQ01000035">
    <property type="protein sequence ID" value="PRP86085.1"/>
    <property type="molecule type" value="Genomic_DNA"/>
</dbReference>
<evidence type="ECO:0000256" key="8">
    <source>
        <dbReference type="ARBA" id="ARBA00023069"/>
    </source>
</evidence>
<dbReference type="STRING" id="1890364.A0A2P6NQ63"/>
<evidence type="ECO:0000256" key="4">
    <source>
        <dbReference type="ARBA" id="ARBA00022490"/>
    </source>
</evidence>
<evidence type="ECO:0000313" key="15">
    <source>
        <dbReference type="Proteomes" id="UP000241769"/>
    </source>
</evidence>
<dbReference type="InParanoid" id="A0A2P6NQ63"/>
<feature type="coiled-coil region" evidence="11">
    <location>
        <begin position="40"/>
        <end position="106"/>
    </location>
</feature>
<evidence type="ECO:0000313" key="14">
    <source>
        <dbReference type="EMBL" id="PRP86085.1"/>
    </source>
</evidence>
<keyword evidence="4" id="KW-0963">Cytoplasm</keyword>
<dbReference type="Proteomes" id="UP000241769">
    <property type="component" value="Unassembled WGS sequence"/>
</dbReference>
<evidence type="ECO:0000256" key="3">
    <source>
        <dbReference type="ARBA" id="ARBA00009859"/>
    </source>
</evidence>
<dbReference type="GO" id="GO:0005874">
    <property type="term" value="C:microtubule"/>
    <property type="evidence" value="ECO:0007669"/>
    <property type="project" value="UniProtKB-KW"/>
</dbReference>
<proteinExistence type="inferred from homology"/>
<evidence type="ECO:0000259" key="13">
    <source>
        <dbReference type="Pfam" id="PF13851"/>
    </source>
</evidence>
<dbReference type="OrthoDB" id="767661at2759"/>
<evidence type="ECO:0000256" key="1">
    <source>
        <dbReference type="ARBA" id="ARBA00004230"/>
    </source>
</evidence>
<dbReference type="AlphaFoldDB" id="A0A2P6NQ63"/>
<comment type="similarity">
    <text evidence="3">Belongs to the DRC4 family.</text>
</comment>
<evidence type="ECO:0000256" key="7">
    <source>
        <dbReference type="ARBA" id="ARBA00023054"/>
    </source>
</evidence>
<keyword evidence="9" id="KW-0206">Cytoskeleton</keyword>
<keyword evidence="10" id="KW-0966">Cell projection</keyword>
<dbReference type="InterPro" id="IPR039308">
    <property type="entry name" value="GAS8"/>
</dbReference>
<reference evidence="14 15" key="1">
    <citation type="journal article" date="2018" name="Genome Biol. Evol.">
        <title>Multiple Roots of Fruiting Body Formation in Amoebozoa.</title>
        <authorList>
            <person name="Hillmann F."/>
            <person name="Forbes G."/>
            <person name="Novohradska S."/>
            <person name="Ferling I."/>
            <person name="Riege K."/>
            <person name="Groth M."/>
            <person name="Westermann M."/>
            <person name="Marz M."/>
            <person name="Spaller T."/>
            <person name="Winckler T."/>
            <person name="Schaap P."/>
            <person name="Glockner G."/>
        </authorList>
    </citation>
    <scope>NUCLEOTIDE SEQUENCE [LARGE SCALE GENOMIC DNA]</scope>
    <source>
        <strain evidence="14 15">Jena</strain>
    </source>
</reference>
<evidence type="ECO:0000256" key="11">
    <source>
        <dbReference type="SAM" id="Coils"/>
    </source>
</evidence>
<keyword evidence="6" id="KW-0282">Flagellum</keyword>
<evidence type="ECO:0000256" key="5">
    <source>
        <dbReference type="ARBA" id="ARBA00022701"/>
    </source>
</evidence>
<keyword evidence="7 11" id="KW-0175">Coiled coil</keyword>
<dbReference type="InterPro" id="IPR025593">
    <property type="entry name" value="GAS8_dom"/>
</dbReference>
<feature type="domain" description="Growth arrest-specific protein 8" evidence="13">
    <location>
        <begin position="233"/>
        <end position="432"/>
    </location>
</feature>
<accession>A0A2P6NQ63</accession>
<evidence type="ECO:0000256" key="6">
    <source>
        <dbReference type="ARBA" id="ARBA00022846"/>
    </source>
</evidence>
<evidence type="ECO:0000256" key="12">
    <source>
        <dbReference type="SAM" id="MobiDB-lite"/>
    </source>
</evidence>
<comment type="subcellular location">
    <subcellularLocation>
        <location evidence="1">Cell projection</location>
        <location evidence="1">Cilium</location>
        <location evidence="1">Flagellum</location>
    </subcellularLocation>
    <subcellularLocation>
        <location evidence="2">Cytoplasm</location>
        <location evidence="2">Cytoskeleton</location>
    </subcellularLocation>
</comment>